<evidence type="ECO:0000256" key="2">
    <source>
        <dbReference type="SAM" id="MobiDB-lite"/>
    </source>
</evidence>
<dbReference type="Gene3D" id="3.30.2300.10">
    <property type="entry name" value="THUMP superfamily"/>
    <property type="match status" value="1"/>
</dbReference>
<accession>A0A8H3ILJ5</accession>
<evidence type="ECO:0000313" key="5">
    <source>
        <dbReference type="Proteomes" id="UP000664521"/>
    </source>
</evidence>
<evidence type="ECO:0000313" key="4">
    <source>
        <dbReference type="EMBL" id="CAF9923423.1"/>
    </source>
</evidence>
<dbReference type="EMBL" id="CAJPDS010000033">
    <property type="protein sequence ID" value="CAF9923423.1"/>
    <property type="molecule type" value="Genomic_DNA"/>
</dbReference>
<keyword evidence="5" id="KW-1185">Reference proteome</keyword>
<feature type="compositionally biased region" description="Basic and acidic residues" evidence="2">
    <location>
        <begin position="1"/>
        <end position="23"/>
    </location>
</feature>
<dbReference type="SUPFAM" id="SSF143437">
    <property type="entry name" value="THUMP domain-like"/>
    <property type="match status" value="1"/>
</dbReference>
<dbReference type="GO" id="GO:0003723">
    <property type="term" value="F:RNA binding"/>
    <property type="evidence" value="ECO:0007669"/>
    <property type="project" value="UniProtKB-UniRule"/>
</dbReference>
<dbReference type="FunFam" id="3.30.2300.10:FF:000001">
    <property type="entry name" value="THUMP domain-containing protein 1"/>
    <property type="match status" value="1"/>
</dbReference>
<dbReference type="InterPro" id="IPR040183">
    <property type="entry name" value="THUMPD1-like"/>
</dbReference>
<dbReference type="InterPro" id="IPR004114">
    <property type="entry name" value="THUMP_dom"/>
</dbReference>
<organism evidence="4 5">
    <name type="scientific">Heterodermia speciosa</name>
    <dbReference type="NCBI Taxonomy" id="116794"/>
    <lineage>
        <taxon>Eukaryota</taxon>
        <taxon>Fungi</taxon>
        <taxon>Dikarya</taxon>
        <taxon>Ascomycota</taxon>
        <taxon>Pezizomycotina</taxon>
        <taxon>Lecanoromycetes</taxon>
        <taxon>OSLEUM clade</taxon>
        <taxon>Lecanoromycetidae</taxon>
        <taxon>Caliciales</taxon>
        <taxon>Physciaceae</taxon>
        <taxon>Heterodermia</taxon>
    </lineage>
</organism>
<name>A0A8H3ILJ5_9LECA</name>
<dbReference type="CDD" id="cd11717">
    <property type="entry name" value="THUMP_THUMPD1_like"/>
    <property type="match status" value="1"/>
</dbReference>
<feature type="compositionally biased region" description="Basic residues" evidence="2">
    <location>
        <begin position="24"/>
        <end position="34"/>
    </location>
</feature>
<proteinExistence type="predicted"/>
<feature type="domain" description="THUMP" evidence="3">
    <location>
        <begin position="155"/>
        <end position="261"/>
    </location>
</feature>
<evidence type="ECO:0000256" key="1">
    <source>
        <dbReference type="PROSITE-ProRule" id="PRU00529"/>
    </source>
</evidence>
<dbReference type="GO" id="GO:0006400">
    <property type="term" value="P:tRNA modification"/>
    <property type="evidence" value="ECO:0007669"/>
    <property type="project" value="InterPro"/>
</dbReference>
<dbReference type="PANTHER" id="PTHR13452">
    <property type="entry name" value="THUMP DOMAIN CONTAINING PROTEIN 1-RELATED"/>
    <property type="match status" value="1"/>
</dbReference>
<gene>
    <name evidence="4" type="ORF">HETSPECPRED_005320</name>
</gene>
<dbReference type="PANTHER" id="PTHR13452:SF10">
    <property type="entry name" value="THUMP DOMAIN-CONTAINING PROTEIN 1"/>
    <property type="match status" value="1"/>
</dbReference>
<comment type="caution">
    <text evidence="4">The sequence shown here is derived from an EMBL/GenBank/DDBJ whole genome shotgun (WGS) entry which is preliminary data.</text>
</comment>
<dbReference type="OrthoDB" id="367221at2759"/>
<dbReference type="SMART" id="SM00981">
    <property type="entry name" value="THUMP"/>
    <property type="match status" value="1"/>
</dbReference>
<sequence length="287" mass="32125">MDQKADISQHGRKRKVEDNAKDGPRKKKQWRTPKKGQPNSDRSIATINAGDAGIWVTCDMHKEGACTAECRDLFNEYVDVCYAALKDETQSQPTEELEGAVDIEKEISEEISGMKQAKANALFQAIKIDIQCVLFFKTCAPVEPVSFVHKICSDASESAGKKKSRWIKRLTPMTRMGKANEKSLEEVSKIVLGPAFHSDGVTAKKFAIRTTIRNNSAMKRDDVIKQVADAVGSRHKVDLTNYDLLILVDIYRNILGMSVVGSDFDKLKRFNLAELYEPTAKAEKPRE</sequence>
<dbReference type="AlphaFoldDB" id="A0A8H3ILJ5"/>
<dbReference type="PROSITE" id="PS51165">
    <property type="entry name" value="THUMP"/>
    <property type="match status" value="1"/>
</dbReference>
<protein>
    <recommendedName>
        <fullName evidence="3">THUMP domain-containing protein</fullName>
    </recommendedName>
</protein>
<dbReference type="Pfam" id="PF02926">
    <property type="entry name" value="THUMP"/>
    <property type="match status" value="1"/>
</dbReference>
<dbReference type="Proteomes" id="UP000664521">
    <property type="component" value="Unassembled WGS sequence"/>
</dbReference>
<reference evidence="4" key="1">
    <citation type="submission" date="2021-03" db="EMBL/GenBank/DDBJ databases">
        <authorList>
            <person name="Tagirdzhanova G."/>
        </authorList>
    </citation>
    <scope>NUCLEOTIDE SEQUENCE</scope>
</reference>
<keyword evidence="1" id="KW-0694">RNA-binding</keyword>
<evidence type="ECO:0000259" key="3">
    <source>
        <dbReference type="PROSITE" id="PS51165"/>
    </source>
</evidence>
<feature type="region of interest" description="Disordered" evidence="2">
    <location>
        <begin position="1"/>
        <end position="44"/>
    </location>
</feature>